<evidence type="ECO:0000313" key="1">
    <source>
        <dbReference type="EMBL" id="MFD1529048.1"/>
    </source>
</evidence>
<dbReference type="EMBL" id="JBHUCP010000004">
    <property type="protein sequence ID" value="MFD1529048.1"/>
    <property type="molecule type" value="Genomic_DNA"/>
</dbReference>
<gene>
    <name evidence="1" type="ORF">ACFSCY_06310</name>
</gene>
<reference evidence="2" key="1">
    <citation type="journal article" date="2019" name="Int. J. Syst. Evol. Microbiol.">
        <title>The Global Catalogue of Microorganisms (GCM) 10K type strain sequencing project: providing services to taxonomists for standard genome sequencing and annotation.</title>
        <authorList>
            <consortium name="The Broad Institute Genomics Platform"/>
            <consortium name="The Broad Institute Genome Sequencing Center for Infectious Disease"/>
            <person name="Wu L."/>
            <person name="Ma J."/>
        </authorList>
    </citation>
    <scope>NUCLEOTIDE SEQUENCE [LARGE SCALE GENOMIC DNA]</scope>
    <source>
        <strain evidence="2">JCM 12165</strain>
    </source>
</reference>
<dbReference type="RefSeq" id="WP_379659659.1">
    <property type="nucleotide sequence ID" value="NZ_BAAAJG010000008.1"/>
</dbReference>
<dbReference type="InterPro" id="IPR049979">
    <property type="entry name" value="Cys_resp_CS_actino"/>
</dbReference>
<dbReference type="NCBIfam" id="NF042934">
    <property type="entry name" value="cis_reg_atten"/>
    <property type="match status" value="1"/>
</dbReference>
<sequence length="30" mass="3547">MRSAHRRSPVRLVRRQHVDLCRTSTATCPR</sequence>
<protein>
    <submittedName>
        <fullName evidence="1">Leader peptide</fullName>
    </submittedName>
</protein>
<accession>A0ABW4FFW9</accession>
<keyword evidence="2" id="KW-1185">Reference proteome</keyword>
<comment type="caution">
    <text evidence="1">The sequence shown here is derived from an EMBL/GenBank/DDBJ whole genome shotgun (WGS) entry which is preliminary data.</text>
</comment>
<evidence type="ECO:0000313" key="2">
    <source>
        <dbReference type="Proteomes" id="UP001597145"/>
    </source>
</evidence>
<dbReference type="Proteomes" id="UP001597145">
    <property type="component" value="Unassembled WGS sequence"/>
</dbReference>
<organism evidence="1 2">
    <name type="scientific">Pseudonocardia aurantiaca</name>
    <dbReference type="NCBI Taxonomy" id="75290"/>
    <lineage>
        <taxon>Bacteria</taxon>
        <taxon>Bacillati</taxon>
        <taxon>Actinomycetota</taxon>
        <taxon>Actinomycetes</taxon>
        <taxon>Pseudonocardiales</taxon>
        <taxon>Pseudonocardiaceae</taxon>
        <taxon>Pseudonocardia</taxon>
    </lineage>
</organism>
<name>A0ABW4FFW9_9PSEU</name>
<proteinExistence type="predicted"/>